<dbReference type="AlphaFoldDB" id="A0A8T3BUH7"/>
<sequence length="120" mass="12947">MMCRSTSLLSPWTVLQQPGWLSSRTVTVLLLGQPVPLAPRGIDPNLRGRTARMESANESGGHASSINAEIPLQLFSQQNTDLAHSVFSSKSEEKSRVLGATTVVTSAHPDHRRGALLAFN</sequence>
<gene>
    <name evidence="1" type="ORF">KFK09_004957</name>
</gene>
<protein>
    <submittedName>
        <fullName evidence="1">Uncharacterized protein</fullName>
    </submittedName>
</protein>
<name>A0A8T3BUH7_DENNO</name>
<evidence type="ECO:0000313" key="2">
    <source>
        <dbReference type="Proteomes" id="UP000829196"/>
    </source>
</evidence>
<accession>A0A8T3BUH7</accession>
<reference evidence="1" key="1">
    <citation type="journal article" date="2022" name="Front. Genet.">
        <title>Chromosome-Scale Assembly of the Dendrobium nobile Genome Provides Insights Into the Molecular Mechanism of the Biosynthesis of the Medicinal Active Ingredient of Dendrobium.</title>
        <authorList>
            <person name="Xu Q."/>
            <person name="Niu S.-C."/>
            <person name="Li K.-L."/>
            <person name="Zheng P.-J."/>
            <person name="Zhang X.-J."/>
            <person name="Jia Y."/>
            <person name="Liu Y."/>
            <person name="Niu Y.-X."/>
            <person name="Yu L.-H."/>
            <person name="Chen D.-F."/>
            <person name="Zhang G.-Q."/>
        </authorList>
    </citation>
    <scope>NUCLEOTIDE SEQUENCE</scope>
    <source>
        <tissue evidence="1">Leaf</tissue>
    </source>
</reference>
<comment type="caution">
    <text evidence="1">The sequence shown here is derived from an EMBL/GenBank/DDBJ whole genome shotgun (WGS) entry which is preliminary data.</text>
</comment>
<keyword evidence="2" id="KW-1185">Reference proteome</keyword>
<organism evidence="1 2">
    <name type="scientific">Dendrobium nobile</name>
    <name type="common">Orchid</name>
    <dbReference type="NCBI Taxonomy" id="94219"/>
    <lineage>
        <taxon>Eukaryota</taxon>
        <taxon>Viridiplantae</taxon>
        <taxon>Streptophyta</taxon>
        <taxon>Embryophyta</taxon>
        <taxon>Tracheophyta</taxon>
        <taxon>Spermatophyta</taxon>
        <taxon>Magnoliopsida</taxon>
        <taxon>Liliopsida</taxon>
        <taxon>Asparagales</taxon>
        <taxon>Orchidaceae</taxon>
        <taxon>Epidendroideae</taxon>
        <taxon>Malaxideae</taxon>
        <taxon>Dendrobiinae</taxon>
        <taxon>Dendrobium</taxon>
    </lineage>
</organism>
<proteinExistence type="predicted"/>
<dbReference type="Proteomes" id="UP000829196">
    <property type="component" value="Unassembled WGS sequence"/>
</dbReference>
<dbReference type="EMBL" id="JAGYWB010000005">
    <property type="protein sequence ID" value="KAI0522577.1"/>
    <property type="molecule type" value="Genomic_DNA"/>
</dbReference>
<evidence type="ECO:0000313" key="1">
    <source>
        <dbReference type="EMBL" id="KAI0522577.1"/>
    </source>
</evidence>